<evidence type="ECO:0000256" key="2">
    <source>
        <dbReference type="ARBA" id="ARBA00022448"/>
    </source>
</evidence>
<comment type="subcellular location">
    <subcellularLocation>
        <location evidence="1 7">Cell membrane</location>
        <topology evidence="1 7">Multi-pass membrane protein</topology>
    </subcellularLocation>
</comment>
<comment type="caution">
    <text evidence="9">The sequence shown here is derived from an EMBL/GenBank/DDBJ whole genome shotgun (WGS) entry which is preliminary data.</text>
</comment>
<protein>
    <submittedName>
        <fullName evidence="9">Carbohydrate ABC transporter permease</fullName>
    </submittedName>
</protein>
<evidence type="ECO:0000256" key="1">
    <source>
        <dbReference type="ARBA" id="ARBA00004651"/>
    </source>
</evidence>
<feature type="transmembrane region" description="Helical" evidence="7">
    <location>
        <begin position="153"/>
        <end position="180"/>
    </location>
</feature>
<evidence type="ECO:0000313" key="10">
    <source>
        <dbReference type="Proteomes" id="UP001596528"/>
    </source>
</evidence>
<dbReference type="Proteomes" id="UP001596528">
    <property type="component" value="Unassembled WGS sequence"/>
</dbReference>
<dbReference type="SUPFAM" id="SSF161098">
    <property type="entry name" value="MetI-like"/>
    <property type="match status" value="1"/>
</dbReference>
<keyword evidence="5 7" id="KW-1133">Transmembrane helix</keyword>
<evidence type="ECO:0000313" key="9">
    <source>
        <dbReference type="EMBL" id="MFC7748508.1"/>
    </source>
</evidence>
<dbReference type="PANTHER" id="PTHR30193:SF37">
    <property type="entry name" value="INNER MEMBRANE ABC TRANSPORTER PERMEASE PROTEIN YCJO"/>
    <property type="match status" value="1"/>
</dbReference>
<feature type="transmembrane region" description="Helical" evidence="7">
    <location>
        <begin position="201"/>
        <end position="223"/>
    </location>
</feature>
<dbReference type="SUPFAM" id="SSF160964">
    <property type="entry name" value="MalF N-terminal region-like"/>
    <property type="match status" value="1"/>
</dbReference>
<keyword evidence="6 7" id="KW-0472">Membrane</keyword>
<dbReference type="InterPro" id="IPR000515">
    <property type="entry name" value="MetI-like"/>
</dbReference>
<feature type="transmembrane region" description="Helical" evidence="7">
    <location>
        <begin position="12"/>
        <end position="30"/>
    </location>
</feature>
<evidence type="ECO:0000256" key="7">
    <source>
        <dbReference type="RuleBase" id="RU363032"/>
    </source>
</evidence>
<name>A0ABW2UZ15_9BACL</name>
<dbReference type="InterPro" id="IPR035906">
    <property type="entry name" value="MetI-like_sf"/>
</dbReference>
<feature type="transmembrane region" description="Helical" evidence="7">
    <location>
        <begin position="107"/>
        <end position="127"/>
    </location>
</feature>
<organism evidence="9 10">
    <name type="scientific">Paenibacillus thermoaerophilus</name>
    <dbReference type="NCBI Taxonomy" id="1215385"/>
    <lineage>
        <taxon>Bacteria</taxon>
        <taxon>Bacillati</taxon>
        <taxon>Bacillota</taxon>
        <taxon>Bacilli</taxon>
        <taxon>Bacillales</taxon>
        <taxon>Paenibacillaceae</taxon>
        <taxon>Paenibacillus</taxon>
    </lineage>
</organism>
<proteinExistence type="inferred from homology"/>
<evidence type="ECO:0000256" key="5">
    <source>
        <dbReference type="ARBA" id="ARBA00022989"/>
    </source>
</evidence>
<keyword evidence="10" id="KW-1185">Reference proteome</keyword>
<dbReference type="PROSITE" id="PS50928">
    <property type="entry name" value="ABC_TM1"/>
    <property type="match status" value="1"/>
</dbReference>
<dbReference type="CDD" id="cd06261">
    <property type="entry name" value="TM_PBP2"/>
    <property type="match status" value="1"/>
</dbReference>
<accession>A0ABW2UZ15</accession>
<evidence type="ECO:0000256" key="3">
    <source>
        <dbReference type="ARBA" id="ARBA00022475"/>
    </source>
</evidence>
<dbReference type="PANTHER" id="PTHR30193">
    <property type="entry name" value="ABC TRANSPORTER PERMEASE PROTEIN"/>
    <property type="match status" value="1"/>
</dbReference>
<sequence length="294" mass="33226">MVGHKHWARRTAAFVLLLPGVSGLLLFQLIPMVSSGYISLTDWDLLTEAEFVGLDNYVQVFQDEKSLMSIKNVFRFIIGYLPLVLVFGLLFAVLLNRKMRGVKLYRAIVFIPVITSWIAVSIVWKWILNGKSGLLNYVLSLAGIEGPVWLQDFFWAMPAVIMVTVWKDAGFVAIILLAGLQDISEDYYEAAHLDGAGSTYRFFNITLPLLTPALFFVITISLINAFQLFDQVMILTNGGPAGSTSTLVEQVYKNAFQNHKMGFAAAQSWVLFLIIFAVTYLQYQLQKRWVTYDR</sequence>
<reference evidence="10" key="1">
    <citation type="journal article" date="2019" name="Int. J. Syst. Evol. Microbiol.">
        <title>The Global Catalogue of Microorganisms (GCM) 10K type strain sequencing project: providing services to taxonomists for standard genome sequencing and annotation.</title>
        <authorList>
            <consortium name="The Broad Institute Genomics Platform"/>
            <consortium name="The Broad Institute Genome Sequencing Center for Infectious Disease"/>
            <person name="Wu L."/>
            <person name="Ma J."/>
        </authorList>
    </citation>
    <scope>NUCLEOTIDE SEQUENCE [LARGE SCALE GENOMIC DNA]</scope>
    <source>
        <strain evidence="10">JCM 18657</strain>
    </source>
</reference>
<dbReference type="EMBL" id="JBHTGQ010000002">
    <property type="protein sequence ID" value="MFC7748508.1"/>
    <property type="molecule type" value="Genomic_DNA"/>
</dbReference>
<keyword evidence="2 7" id="KW-0813">Transport</keyword>
<keyword evidence="4 7" id="KW-0812">Transmembrane</keyword>
<keyword evidence="3" id="KW-1003">Cell membrane</keyword>
<dbReference type="Gene3D" id="1.10.3720.10">
    <property type="entry name" value="MetI-like"/>
    <property type="match status" value="1"/>
</dbReference>
<feature type="transmembrane region" description="Helical" evidence="7">
    <location>
        <begin position="73"/>
        <end position="95"/>
    </location>
</feature>
<evidence type="ECO:0000259" key="8">
    <source>
        <dbReference type="PROSITE" id="PS50928"/>
    </source>
</evidence>
<feature type="transmembrane region" description="Helical" evidence="7">
    <location>
        <begin position="261"/>
        <end position="281"/>
    </location>
</feature>
<dbReference type="InterPro" id="IPR051393">
    <property type="entry name" value="ABC_transporter_permease"/>
</dbReference>
<evidence type="ECO:0000256" key="6">
    <source>
        <dbReference type="ARBA" id="ARBA00023136"/>
    </source>
</evidence>
<comment type="similarity">
    <text evidence="7">Belongs to the binding-protein-dependent transport system permease family.</text>
</comment>
<dbReference type="Pfam" id="PF00528">
    <property type="entry name" value="BPD_transp_1"/>
    <property type="match status" value="1"/>
</dbReference>
<evidence type="ECO:0000256" key="4">
    <source>
        <dbReference type="ARBA" id="ARBA00022692"/>
    </source>
</evidence>
<gene>
    <name evidence="9" type="ORF">ACFQWB_00925</name>
</gene>
<dbReference type="RefSeq" id="WP_138789043.1">
    <property type="nucleotide sequence ID" value="NZ_JBHTGQ010000002.1"/>
</dbReference>
<feature type="domain" description="ABC transmembrane type-1" evidence="8">
    <location>
        <begin position="70"/>
        <end position="282"/>
    </location>
</feature>